<name>A0A2A2M2R6_9BILA</name>
<comment type="caution">
    <text evidence="2">The sequence shown here is derived from an EMBL/GenBank/DDBJ whole genome shotgun (WGS) entry which is preliminary data.</text>
</comment>
<evidence type="ECO:0000256" key="1">
    <source>
        <dbReference type="SAM" id="MobiDB-lite"/>
    </source>
</evidence>
<keyword evidence="3" id="KW-1185">Reference proteome</keyword>
<sequence>MAIDQVDMRAILADVQVHERLQRVFLFQADASADKPEVFAVGAENRVGDEHDQIACQGLECVADHRFSPGQRGTTLQRLSVQLQAAGGRSDDLSLCVGYQYRIEAVVLVQQAVCLVVQSSSVCEGMADECGCKPQAIQFGTQHFLHTGCDPGSVSLVGLQGVFRQLGSLGGEHHPESIGQGCDSTDQRERQQQRAQGELGAWPCRHVAHPDAEGMRFGEAASPWGWKRAPCAFWRILIGLLQQNAESSDQVSHICFRATILTWFRRRIAFRRSATDNH</sequence>
<dbReference type="EMBL" id="LIAE01006053">
    <property type="protein sequence ID" value="PAV92729.1"/>
    <property type="molecule type" value="Genomic_DNA"/>
</dbReference>
<protein>
    <submittedName>
        <fullName evidence="2">Uncharacterized protein</fullName>
    </submittedName>
</protein>
<feature type="region of interest" description="Disordered" evidence="1">
    <location>
        <begin position="173"/>
        <end position="192"/>
    </location>
</feature>
<accession>A0A2A2M2R6</accession>
<reference evidence="2 3" key="1">
    <citation type="journal article" date="2017" name="Curr. Biol.">
        <title>Genome architecture and evolution of a unichromosomal asexual nematode.</title>
        <authorList>
            <person name="Fradin H."/>
            <person name="Zegar C."/>
            <person name="Gutwein M."/>
            <person name="Lucas J."/>
            <person name="Kovtun M."/>
            <person name="Corcoran D."/>
            <person name="Baugh L.R."/>
            <person name="Kiontke K."/>
            <person name="Gunsalus K."/>
            <person name="Fitch D.H."/>
            <person name="Piano F."/>
        </authorList>
    </citation>
    <scope>NUCLEOTIDE SEQUENCE [LARGE SCALE GENOMIC DNA]</scope>
    <source>
        <strain evidence="2">PF1309</strain>
    </source>
</reference>
<evidence type="ECO:0000313" key="3">
    <source>
        <dbReference type="Proteomes" id="UP000218231"/>
    </source>
</evidence>
<organism evidence="2 3">
    <name type="scientific">Diploscapter pachys</name>
    <dbReference type="NCBI Taxonomy" id="2018661"/>
    <lineage>
        <taxon>Eukaryota</taxon>
        <taxon>Metazoa</taxon>
        <taxon>Ecdysozoa</taxon>
        <taxon>Nematoda</taxon>
        <taxon>Chromadorea</taxon>
        <taxon>Rhabditida</taxon>
        <taxon>Rhabditina</taxon>
        <taxon>Rhabditomorpha</taxon>
        <taxon>Rhabditoidea</taxon>
        <taxon>Rhabditidae</taxon>
        <taxon>Diploscapter</taxon>
    </lineage>
</organism>
<gene>
    <name evidence="2" type="ORF">WR25_03389</name>
</gene>
<proteinExistence type="predicted"/>
<evidence type="ECO:0000313" key="2">
    <source>
        <dbReference type="EMBL" id="PAV92729.1"/>
    </source>
</evidence>
<dbReference type="Proteomes" id="UP000218231">
    <property type="component" value="Unassembled WGS sequence"/>
</dbReference>
<dbReference type="AlphaFoldDB" id="A0A2A2M2R6"/>